<dbReference type="SUPFAM" id="SSF55874">
    <property type="entry name" value="ATPase domain of HSP90 chaperone/DNA topoisomerase II/histidine kinase"/>
    <property type="match status" value="1"/>
</dbReference>
<evidence type="ECO:0000256" key="13">
    <source>
        <dbReference type="ARBA" id="ARBA00023136"/>
    </source>
</evidence>
<dbReference type="Pfam" id="PF02518">
    <property type="entry name" value="HATPase_c"/>
    <property type="match status" value="1"/>
</dbReference>
<evidence type="ECO:0000256" key="5">
    <source>
        <dbReference type="ARBA" id="ARBA00022553"/>
    </source>
</evidence>
<keyword evidence="5" id="KW-0597">Phosphoprotein</keyword>
<comment type="catalytic activity">
    <reaction evidence="1">
        <text>ATP + protein L-histidine = ADP + protein N-phospho-L-histidine.</text>
        <dbReference type="EC" id="2.7.13.3"/>
    </reaction>
</comment>
<keyword evidence="4" id="KW-1003">Cell membrane</keyword>
<reference evidence="17 18" key="1">
    <citation type="submission" date="2018-01" db="EMBL/GenBank/DDBJ databases">
        <title>Genome sequence of the PGP bacterium Paenibacillus illinoisensis E3.</title>
        <authorList>
            <person name="Rolli E."/>
            <person name="Marasco R."/>
            <person name="Bessem C."/>
            <person name="Michoud G."/>
            <person name="Gaiarsa S."/>
            <person name="Borin S."/>
            <person name="Daffonchio D."/>
        </authorList>
    </citation>
    <scope>NUCLEOTIDE SEQUENCE [LARGE SCALE GENOMIC DNA]</scope>
    <source>
        <strain evidence="17 18">E3</strain>
    </source>
</reference>
<feature type="domain" description="HAMP" evidence="16">
    <location>
        <begin position="318"/>
        <end position="375"/>
    </location>
</feature>
<evidence type="ECO:0000256" key="1">
    <source>
        <dbReference type="ARBA" id="ARBA00000085"/>
    </source>
</evidence>
<evidence type="ECO:0000313" key="18">
    <source>
        <dbReference type="Proteomes" id="UP000247459"/>
    </source>
</evidence>
<dbReference type="InterPro" id="IPR036890">
    <property type="entry name" value="HATPase_C_sf"/>
</dbReference>
<evidence type="ECO:0000256" key="4">
    <source>
        <dbReference type="ARBA" id="ARBA00022475"/>
    </source>
</evidence>
<evidence type="ECO:0000256" key="14">
    <source>
        <dbReference type="SAM" id="Phobius"/>
    </source>
</evidence>
<dbReference type="InterPro" id="IPR003594">
    <property type="entry name" value="HATPase_dom"/>
</dbReference>
<comment type="subcellular location">
    <subcellularLocation>
        <location evidence="2">Cell membrane</location>
        <topology evidence="2">Multi-pass membrane protein</topology>
    </subcellularLocation>
</comment>
<dbReference type="OrthoDB" id="9776552at2"/>
<evidence type="ECO:0000313" key="17">
    <source>
        <dbReference type="EMBL" id="PYY26583.1"/>
    </source>
</evidence>
<proteinExistence type="predicted"/>
<dbReference type="GO" id="GO:0005886">
    <property type="term" value="C:plasma membrane"/>
    <property type="evidence" value="ECO:0007669"/>
    <property type="project" value="UniProtKB-SubCell"/>
</dbReference>
<evidence type="ECO:0000256" key="10">
    <source>
        <dbReference type="ARBA" id="ARBA00022840"/>
    </source>
</evidence>
<dbReference type="CDD" id="cd18774">
    <property type="entry name" value="PDC2_HK_sensor"/>
    <property type="match status" value="1"/>
</dbReference>
<dbReference type="SMART" id="SM00387">
    <property type="entry name" value="HATPase_c"/>
    <property type="match status" value="1"/>
</dbReference>
<sequence length="605" mass="69078">MFFSLKSRLIALILVLFVLSFGTLSFLLFAESRAVIRSYIESSALEKMEEYGSYIDMVQMQIYDVASLVFNSDMAKNWDNAMSDPQLSEGEKMLANLAMSRFLTQATNSYTSISDVSIYRRNGLRIGGENQVVGDPSFLQEPWYTNFFTSGDRWLAAHTDVHERIRDHGNPVVSLLMPLGTFHHATARNVMKVNVSESYFLEPLSRIHLAKNSTIFLLNEQGQPLLSQQAHELGAGTLSDIEHIRNRTPKSGVEYLTNEAGGRDMMVYKKLGRTGWMLVGLAPEKEMYSSLHKLQTTTFVVTIVIILVSLCAAAWLSYGVTKPLTRLVLAMRQVQRGAFDQAESLLPPDQNVKSEISYVISTFRYMIIRLRQHIQNEFELKLLRQQAEYKALLMQINPHFMFNTLELISSLAMQRRTDDTVQVIEDLGKMMRYSMHTNDDRVSLAEELNYVRHYISILQTRFGPKLDISTQESGRLDHLVIVKFILQPLIENAVKYSFNYQTTAQVRIRICRNKERLQLQIKDNGPGMPQDIITRLQDLETVTAQLEPMLRHASWHIGLGNVVARCRLHYGSLFAIHITNGDTQGTCIELVLPVQEENHVQRIDC</sequence>
<gene>
    <name evidence="17" type="ORF">PIL02S_05993</name>
</gene>
<evidence type="ECO:0000256" key="3">
    <source>
        <dbReference type="ARBA" id="ARBA00012438"/>
    </source>
</evidence>
<keyword evidence="13 14" id="KW-0472">Membrane</keyword>
<evidence type="ECO:0000256" key="8">
    <source>
        <dbReference type="ARBA" id="ARBA00022741"/>
    </source>
</evidence>
<dbReference type="Proteomes" id="UP000247459">
    <property type="component" value="Unassembled WGS sequence"/>
</dbReference>
<dbReference type="PROSITE" id="PS50885">
    <property type="entry name" value="HAMP"/>
    <property type="match status" value="1"/>
</dbReference>
<keyword evidence="9" id="KW-0418">Kinase</keyword>
<keyword evidence="12" id="KW-0902">Two-component regulatory system</keyword>
<dbReference type="EMBL" id="PRLG01000029">
    <property type="protein sequence ID" value="PYY26583.1"/>
    <property type="molecule type" value="Genomic_DNA"/>
</dbReference>
<dbReference type="PANTHER" id="PTHR34220">
    <property type="entry name" value="SENSOR HISTIDINE KINASE YPDA"/>
    <property type="match status" value="1"/>
</dbReference>
<dbReference type="PANTHER" id="PTHR34220:SF11">
    <property type="entry name" value="SENSOR PROTEIN KINASE HPTS"/>
    <property type="match status" value="1"/>
</dbReference>
<feature type="domain" description="Histidine kinase" evidence="15">
    <location>
        <begin position="485"/>
        <end position="596"/>
    </location>
</feature>
<keyword evidence="11 14" id="KW-1133">Transmembrane helix</keyword>
<keyword evidence="7 14" id="KW-0812">Transmembrane</keyword>
<keyword evidence="10" id="KW-0067">ATP-binding</keyword>
<name>A0A2W0C2F7_9BACL</name>
<organism evidence="17 18">
    <name type="scientific">Paenibacillus illinoisensis</name>
    <dbReference type="NCBI Taxonomy" id="59845"/>
    <lineage>
        <taxon>Bacteria</taxon>
        <taxon>Bacillati</taxon>
        <taxon>Bacillota</taxon>
        <taxon>Bacilli</taxon>
        <taxon>Bacillales</taxon>
        <taxon>Paenibacillaceae</taxon>
        <taxon>Paenibacillus</taxon>
    </lineage>
</organism>
<protein>
    <recommendedName>
        <fullName evidence="3">histidine kinase</fullName>
        <ecNumber evidence="3">2.7.13.3</ecNumber>
    </recommendedName>
</protein>
<keyword evidence="8" id="KW-0547">Nucleotide-binding</keyword>
<keyword evidence="6 17" id="KW-0808">Transferase</keyword>
<accession>A0A2W0C2F7</accession>
<dbReference type="InterPro" id="IPR003660">
    <property type="entry name" value="HAMP_dom"/>
</dbReference>
<dbReference type="InterPro" id="IPR050640">
    <property type="entry name" value="Bact_2-comp_sensor_kinase"/>
</dbReference>
<comment type="caution">
    <text evidence="17">The sequence shown here is derived from an EMBL/GenBank/DDBJ whole genome shotgun (WGS) entry which is preliminary data.</text>
</comment>
<dbReference type="Gene3D" id="6.10.340.10">
    <property type="match status" value="1"/>
</dbReference>
<evidence type="ECO:0000256" key="6">
    <source>
        <dbReference type="ARBA" id="ARBA00022679"/>
    </source>
</evidence>
<evidence type="ECO:0000256" key="7">
    <source>
        <dbReference type="ARBA" id="ARBA00022692"/>
    </source>
</evidence>
<dbReference type="AlphaFoldDB" id="A0A2W0C2F7"/>
<feature type="transmembrane region" description="Helical" evidence="14">
    <location>
        <begin position="299"/>
        <end position="321"/>
    </location>
</feature>
<dbReference type="GO" id="GO:0000155">
    <property type="term" value="F:phosphorelay sensor kinase activity"/>
    <property type="evidence" value="ECO:0007669"/>
    <property type="project" value="InterPro"/>
</dbReference>
<dbReference type="Gene3D" id="3.30.565.10">
    <property type="entry name" value="Histidine kinase-like ATPase, C-terminal domain"/>
    <property type="match status" value="1"/>
</dbReference>
<dbReference type="EC" id="2.7.13.3" evidence="3"/>
<evidence type="ECO:0000256" key="9">
    <source>
        <dbReference type="ARBA" id="ARBA00022777"/>
    </source>
</evidence>
<evidence type="ECO:0000256" key="12">
    <source>
        <dbReference type="ARBA" id="ARBA00023012"/>
    </source>
</evidence>
<evidence type="ECO:0000256" key="2">
    <source>
        <dbReference type="ARBA" id="ARBA00004651"/>
    </source>
</evidence>
<evidence type="ECO:0000256" key="11">
    <source>
        <dbReference type="ARBA" id="ARBA00022989"/>
    </source>
</evidence>
<dbReference type="PROSITE" id="PS50109">
    <property type="entry name" value="HIS_KIN"/>
    <property type="match status" value="1"/>
</dbReference>
<dbReference type="InterPro" id="IPR010559">
    <property type="entry name" value="Sig_transdc_His_kin_internal"/>
</dbReference>
<dbReference type="InterPro" id="IPR005467">
    <property type="entry name" value="His_kinase_dom"/>
</dbReference>
<dbReference type="Pfam" id="PF06580">
    <property type="entry name" value="His_kinase"/>
    <property type="match status" value="1"/>
</dbReference>
<evidence type="ECO:0000259" key="16">
    <source>
        <dbReference type="PROSITE" id="PS50885"/>
    </source>
</evidence>
<dbReference type="GO" id="GO:0005524">
    <property type="term" value="F:ATP binding"/>
    <property type="evidence" value="ECO:0007669"/>
    <property type="project" value="UniProtKB-KW"/>
</dbReference>
<dbReference type="RefSeq" id="WP_110822504.1">
    <property type="nucleotide sequence ID" value="NZ_PRLG01000029.1"/>
</dbReference>
<evidence type="ECO:0000259" key="15">
    <source>
        <dbReference type="PROSITE" id="PS50109"/>
    </source>
</evidence>